<sequence>MSKAGTKRKSLPKDKKAESIKSEAVVAEVKPAVEQESAEIVPETTPKKKSKKSSKKSPKVAKTEEPEEMVVSAPEPAIVVDKIASEPAKKGKASKKSSKVPKAEEPKAIVESSPEPTFVIDNKASEPEKNGKEIESKPLVAENEKKRPAPVSEEAKAQKKLKKDMYPGIWIGNLSFDTKKEDLNEFFKNVGKIIRLNMPVRPSKQIKGFAYIDFTTQDEVNKALELNDTYLKNRMVLIKDKVDMATKKPSSKNSKRDSGEKKSNQKNKYVESAAPSKTVYVGNLHFRTSKNQLIELAANYGHTINVRLPLKPTNNRKNLGYAFIEYRTIESAEKAIAGIQGTSLDNRELFANFSILKDFQEKKE</sequence>
<name>A0A1R1X4P3_9FUNG</name>
<reference evidence="6 7" key="1">
    <citation type="submission" date="2017-01" db="EMBL/GenBank/DDBJ databases">
        <authorList>
            <person name="Mah S.A."/>
            <person name="Swanson W.J."/>
            <person name="Moy G.W."/>
            <person name="Vacquier V.D."/>
        </authorList>
    </citation>
    <scope>NUCLEOTIDE SEQUENCE [LARGE SCALE GENOMIC DNA]</scope>
    <source>
        <strain evidence="6 7">GSMNP</strain>
    </source>
</reference>
<feature type="domain" description="RRM" evidence="4">
    <location>
        <begin position="277"/>
        <end position="356"/>
    </location>
</feature>
<dbReference type="GO" id="GO:0005737">
    <property type="term" value="C:cytoplasm"/>
    <property type="evidence" value="ECO:0007669"/>
    <property type="project" value="TreeGrafter"/>
</dbReference>
<feature type="compositionally biased region" description="Basic residues" evidence="3">
    <location>
        <begin position="1"/>
        <end position="10"/>
    </location>
</feature>
<dbReference type="Gene3D" id="3.30.70.330">
    <property type="match status" value="2"/>
</dbReference>
<feature type="compositionally biased region" description="Low complexity" evidence="3">
    <location>
        <begin position="23"/>
        <end position="35"/>
    </location>
</feature>
<dbReference type="STRING" id="133412.A0A1R1X4P3"/>
<dbReference type="CDD" id="cd00590">
    <property type="entry name" value="RRM_SF"/>
    <property type="match status" value="2"/>
</dbReference>
<organism evidence="6 7">
    <name type="scientific">Smittium culicis</name>
    <dbReference type="NCBI Taxonomy" id="133412"/>
    <lineage>
        <taxon>Eukaryota</taxon>
        <taxon>Fungi</taxon>
        <taxon>Fungi incertae sedis</taxon>
        <taxon>Zoopagomycota</taxon>
        <taxon>Kickxellomycotina</taxon>
        <taxon>Harpellomycetes</taxon>
        <taxon>Harpellales</taxon>
        <taxon>Legeriomycetaceae</taxon>
        <taxon>Smittium</taxon>
    </lineage>
</organism>
<dbReference type="PROSITE" id="PS50102">
    <property type="entry name" value="RRM"/>
    <property type="match status" value="2"/>
</dbReference>
<evidence type="ECO:0000259" key="4">
    <source>
        <dbReference type="PROSITE" id="PS50102"/>
    </source>
</evidence>
<dbReference type="EMBL" id="LSSN01005397">
    <property type="protein sequence ID" value="OMJ09570.1"/>
    <property type="molecule type" value="Genomic_DNA"/>
</dbReference>
<keyword evidence="7" id="KW-1185">Reference proteome</keyword>
<keyword evidence="1 2" id="KW-0694">RNA-binding</keyword>
<dbReference type="Proteomes" id="UP000187283">
    <property type="component" value="Unassembled WGS sequence"/>
</dbReference>
<dbReference type="EMBL" id="LSSN01005438">
    <property type="protein sequence ID" value="OMJ09476.1"/>
    <property type="molecule type" value="Genomic_DNA"/>
</dbReference>
<dbReference type="SMART" id="SM00360">
    <property type="entry name" value="RRM"/>
    <property type="match status" value="2"/>
</dbReference>
<feature type="compositionally biased region" description="Basic and acidic residues" evidence="3">
    <location>
        <begin position="123"/>
        <end position="154"/>
    </location>
</feature>
<evidence type="ECO:0000313" key="7">
    <source>
        <dbReference type="Proteomes" id="UP000187283"/>
    </source>
</evidence>
<feature type="compositionally biased region" description="Basic residues" evidence="3">
    <location>
        <begin position="90"/>
        <end position="99"/>
    </location>
</feature>
<dbReference type="InterPro" id="IPR000504">
    <property type="entry name" value="RRM_dom"/>
</dbReference>
<dbReference type="AlphaFoldDB" id="A0A1R1X4P3"/>
<proteinExistence type="predicted"/>
<dbReference type="GO" id="GO:0005654">
    <property type="term" value="C:nucleoplasm"/>
    <property type="evidence" value="ECO:0007669"/>
    <property type="project" value="TreeGrafter"/>
</dbReference>
<dbReference type="OrthoDB" id="439808at2759"/>
<feature type="compositionally biased region" description="Basic residues" evidence="3">
    <location>
        <begin position="47"/>
        <end position="59"/>
    </location>
</feature>
<dbReference type="Pfam" id="PF00076">
    <property type="entry name" value="RRM_1"/>
    <property type="match status" value="2"/>
</dbReference>
<dbReference type="GO" id="GO:0003723">
    <property type="term" value="F:RNA binding"/>
    <property type="evidence" value="ECO:0007669"/>
    <property type="project" value="UniProtKB-UniRule"/>
</dbReference>
<dbReference type="GO" id="GO:0061574">
    <property type="term" value="C:ASAP complex"/>
    <property type="evidence" value="ECO:0007669"/>
    <property type="project" value="TreeGrafter"/>
</dbReference>
<evidence type="ECO:0000256" key="3">
    <source>
        <dbReference type="SAM" id="MobiDB-lite"/>
    </source>
</evidence>
<dbReference type="InterPro" id="IPR035979">
    <property type="entry name" value="RBD_domain_sf"/>
</dbReference>
<feature type="compositionally biased region" description="Basic and acidic residues" evidence="3">
    <location>
        <begin position="254"/>
        <end position="263"/>
    </location>
</feature>
<dbReference type="SUPFAM" id="SSF54928">
    <property type="entry name" value="RNA-binding domain, RBD"/>
    <property type="match status" value="2"/>
</dbReference>
<comment type="caution">
    <text evidence="6">The sequence shown here is derived from an EMBL/GenBank/DDBJ whole genome shotgun (WGS) entry which is preliminary data.</text>
</comment>
<feature type="compositionally biased region" description="Basic and acidic residues" evidence="3">
    <location>
        <begin position="11"/>
        <end position="21"/>
    </location>
</feature>
<evidence type="ECO:0000313" key="5">
    <source>
        <dbReference type="EMBL" id="OMJ09476.1"/>
    </source>
</evidence>
<evidence type="ECO:0000256" key="2">
    <source>
        <dbReference type="PROSITE-ProRule" id="PRU00176"/>
    </source>
</evidence>
<gene>
    <name evidence="6" type="ORF">AYI70_g10853</name>
    <name evidence="5" type="ORF">AYI70_g10907</name>
</gene>
<evidence type="ECO:0000256" key="1">
    <source>
        <dbReference type="ARBA" id="ARBA00022884"/>
    </source>
</evidence>
<feature type="domain" description="RRM" evidence="4">
    <location>
        <begin position="167"/>
        <end position="243"/>
    </location>
</feature>
<dbReference type="InterPro" id="IPR012677">
    <property type="entry name" value="Nucleotide-bd_a/b_plait_sf"/>
</dbReference>
<feature type="region of interest" description="Disordered" evidence="3">
    <location>
        <begin position="242"/>
        <end position="269"/>
    </location>
</feature>
<protein>
    <submittedName>
        <fullName evidence="6">RNA-binding protein rnp24</fullName>
    </submittedName>
</protein>
<feature type="region of interest" description="Disordered" evidence="3">
    <location>
        <begin position="1"/>
        <end position="154"/>
    </location>
</feature>
<accession>A0A1R1X4P3</accession>
<dbReference type="PANTHER" id="PTHR15481:SF0">
    <property type="entry name" value="LD23870P-RELATED"/>
    <property type="match status" value="1"/>
</dbReference>
<dbReference type="PANTHER" id="PTHR15481">
    <property type="entry name" value="RIBONUCLEIC ACID BINDING PROTEIN S1"/>
    <property type="match status" value="1"/>
</dbReference>
<dbReference type="GO" id="GO:0000398">
    <property type="term" value="P:mRNA splicing, via spliceosome"/>
    <property type="evidence" value="ECO:0007669"/>
    <property type="project" value="TreeGrafter"/>
</dbReference>
<evidence type="ECO:0000313" key="6">
    <source>
        <dbReference type="EMBL" id="OMJ09570.1"/>
    </source>
</evidence>